<feature type="region of interest" description="Disordered" evidence="8">
    <location>
        <begin position="367"/>
        <end position="389"/>
    </location>
</feature>
<feature type="compositionally biased region" description="Basic and acidic residues" evidence="8">
    <location>
        <begin position="25"/>
        <end position="34"/>
    </location>
</feature>
<evidence type="ECO:0000313" key="11">
    <source>
        <dbReference type="Proteomes" id="UP000662931"/>
    </source>
</evidence>
<reference evidence="10" key="1">
    <citation type="submission" date="2020-10" db="EMBL/GenBank/DDBJ databases">
        <authorList>
            <person name="Roach M.J.R."/>
        </authorList>
    </citation>
    <scope>NUCLEOTIDE SEQUENCE</scope>
    <source>
        <strain evidence="10">CBS 1945</strain>
    </source>
</reference>
<keyword evidence="11" id="KW-1185">Reference proteome</keyword>
<evidence type="ECO:0000256" key="6">
    <source>
        <dbReference type="ARBA" id="ARBA00023242"/>
    </source>
</evidence>
<feature type="compositionally biased region" description="Acidic residues" evidence="8">
    <location>
        <begin position="43"/>
        <end position="52"/>
    </location>
</feature>
<feature type="compositionally biased region" description="Basic and acidic residues" evidence="8">
    <location>
        <begin position="378"/>
        <end position="389"/>
    </location>
</feature>
<evidence type="ECO:0000256" key="7">
    <source>
        <dbReference type="PROSITE-ProRule" id="PRU00176"/>
    </source>
</evidence>
<dbReference type="InterPro" id="IPR012677">
    <property type="entry name" value="Nucleotide-bd_a/b_plait_sf"/>
</dbReference>
<feature type="domain" description="RRM" evidence="9">
    <location>
        <begin position="157"/>
        <end position="263"/>
    </location>
</feature>
<feature type="compositionally biased region" description="Basic and acidic residues" evidence="8">
    <location>
        <begin position="69"/>
        <end position="86"/>
    </location>
</feature>
<dbReference type="InterPro" id="IPR035979">
    <property type="entry name" value="RBD_domain_sf"/>
</dbReference>
<comment type="similarity">
    <text evidence="3">Belongs to the RRM RBM34 family.</text>
</comment>
<dbReference type="SUPFAM" id="SSF54928">
    <property type="entry name" value="RNA-binding domain, RBD"/>
    <property type="match status" value="1"/>
</dbReference>
<dbReference type="Pfam" id="PF00076">
    <property type="entry name" value="RRM_1"/>
    <property type="match status" value="1"/>
</dbReference>
<evidence type="ECO:0000259" key="9">
    <source>
        <dbReference type="PROSITE" id="PS50102"/>
    </source>
</evidence>
<evidence type="ECO:0000256" key="5">
    <source>
        <dbReference type="ARBA" id="ARBA00022884"/>
    </source>
</evidence>
<dbReference type="AlphaFoldDB" id="A0A875S5I5"/>
<dbReference type="SMART" id="SM00360">
    <property type="entry name" value="RRM"/>
    <property type="match status" value="2"/>
</dbReference>
<feature type="region of interest" description="Disordered" evidence="8">
    <location>
        <begin position="401"/>
        <end position="443"/>
    </location>
</feature>
<evidence type="ECO:0000256" key="2">
    <source>
        <dbReference type="ARBA" id="ARBA00004604"/>
    </source>
</evidence>
<feature type="compositionally biased region" description="Basic and acidic residues" evidence="8">
    <location>
        <begin position="96"/>
        <end position="128"/>
    </location>
</feature>
<dbReference type="Gene3D" id="3.30.70.330">
    <property type="match status" value="2"/>
</dbReference>
<evidence type="ECO:0000256" key="8">
    <source>
        <dbReference type="SAM" id="MobiDB-lite"/>
    </source>
</evidence>
<accession>A0A875S5I5</accession>
<dbReference type="GO" id="GO:0019843">
    <property type="term" value="F:rRNA binding"/>
    <property type="evidence" value="ECO:0007669"/>
    <property type="project" value="TreeGrafter"/>
</dbReference>
<evidence type="ECO:0000256" key="1">
    <source>
        <dbReference type="ARBA" id="ARBA00002475"/>
    </source>
</evidence>
<dbReference type="PANTHER" id="PTHR23236">
    <property type="entry name" value="EUKARYOTIC TRANSLATION INITIATION FACTOR 4B/4H"/>
    <property type="match status" value="1"/>
</dbReference>
<evidence type="ECO:0000256" key="4">
    <source>
        <dbReference type="ARBA" id="ARBA00015520"/>
    </source>
</evidence>
<organism evidence="10 11">
    <name type="scientific">Eeniella nana</name>
    <name type="common">Yeast</name>
    <name type="synonym">Brettanomyces nanus</name>
    <dbReference type="NCBI Taxonomy" id="13502"/>
    <lineage>
        <taxon>Eukaryota</taxon>
        <taxon>Fungi</taxon>
        <taxon>Dikarya</taxon>
        <taxon>Ascomycota</taxon>
        <taxon>Saccharomycotina</taxon>
        <taxon>Pichiomycetes</taxon>
        <taxon>Pichiales</taxon>
        <taxon>Pichiaceae</taxon>
        <taxon>Brettanomyces</taxon>
    </lineage>
</organism>
<proteinExistence type="inferred from homology"/>
<dbReference type="GO" id="GO:0005730">
    <property type="term" value="C:nucleolus"/>
    <property type="evidence" value="ECO:0007669"/>
    <property type="project" value="UniProtKB-SubCell"/>
</dbReference>
<dbReference type="KEGG" id="bnn:FOA43_002359"/>
<dbReference type="Proteomes" id="UP000662931">
    <property type="component" value="Chromosome 2"/>
</dbReference>
<feature type="domain" description="RRM" evidence="9">
    <location>
        <begin position="271"/>
        <end position="361"/>
    </location>
</feature>
<dbReference type="PROSITE" id="PS50102">
    <property type="entry name" value="RRM"/>
    <property type="match status" value="2"/>
</dbReference>
<dbReference type="InterPro" id="IPR000504">
    <property type="entry name" value="RRM_dom"/>
</dbReference>
<comment type="function">
    <text evidence="1">Involved in pre-25S rRNA processing.</text>
</comment>
<dbReference type="PANTHER" id="PTHR23236:SF25">
    <property type="entry name" value="RNA-BINDING PROTEIN 34"/>
    <property type="match status" value="1"/>
</dbReference>
<feature type="region of interest" description="Disordered" evidence="8">
    <location>
        <begin position="1"/>
        <end position="137"/>
    </location>
</feature>
<evidence type="ECO:0000313" key="10">
    <source>
        <dbReference type="EMBL" id="QPG75019.1"/>
    </source>
</evidence>
<dbReference type="GO" id="GO:0000463">
    <property type="term" value="P:maturation of LSU-rRNA from tricistronic rRNA transcript (SSU-rRNA, 5.8S rRNA, LSU-rRNA)"/>
    <property type="evidence" value="ECO:0007669"/>
    <property type="project" value="TreeGrafter"/>
</dbReference>
<feature type="compositionally biased region" description="Basic residues" evidence="8">
    <location>
        <begin position="428"/>
        <end position="443"/>
    </location>
</feature>
<dbReference type="EMBL" id="CP064813">
    <property type="protein sequence ID" value="QPG75019.1"/>
    <property type="molecule type" value="Genomic_DNA"/>
</dbReference>
<sequence length="443" mass="51857">MSGISNLFGKGTKDEKVSGLFSKPSKIDTKSLVKEKKRHVIEIAEEVDEEEEKQLRKQEKKLKRRERKHKDAEDTSMEDKYMSKLVEEEDRETEEQEKKDRETEEEEKKDRETLEEKSPETVSEKNSEASDFISSQKPAMPAITMDFKAKELSKADRTIFVGNVPAEAMSSKKDTKRFKRVFSDFVKKSPEEEYQPIESMRFRSIHTDTNAPRRAAFITKAIEEGGVVNSYIVFKKEEDSMKALKLNGVIYENHHLRIDHLTHPMKHENKLSVFVGNLDFEETEESLWKYFEDKLGDKEDKEQKTVWNVRIVRDSKTNYGKGFGIVQFTDMNYVERALLLDGKKLTTSKKPRRLRIARCKSIKKVEERGERRKKRTRDHFDNILNDKQKSTVGRARKVLGKRDRREAGMPVLEGQRAHEGSRIEGITNKRRKVKKPRTKKRLN</sequence>
<dbReference type="OrthoDB" id="442677at2759"/>
<name>A0A875S5I5_EENNA</name>
<evidence type="ECO:0000256" key="3">
    <source>
        <dbReference type="ARBA" id="ARBA00007077"/>
    </source>
</evidence>
<dbReference type="GeneID" id="62195760"/>
<protein>
    <recommendedName>
        <fullName evidence="4">Nucleolar protein 12</fullName>
    </recommendedName>
</protein>
<keyword evidence="6" id="KW-0539">Nucleus</keyword>
<feature type="compositionally biased region" description="Basic residues" evidence="8">
    <location>
        <begin position="58"/>
        <end position="68"/>
    </location>
</feature>
<dbReference type="RefSeq" id="XP_038778584.1">
    <property type="nucleotide sequence ID" value="XM_038922656.1"/>
</dbReference>
<gene>
    <name evidence="10" type="ORF">FOA43_002359</name>
</gene>
<keyword evidence="5 7" id="KW-0694">RNA-binding</keyword>
<comment type="subcellular location">
    <subcellularLocation>
        <location evidence="2">Nucleus</location>
        <location evidence="2">Nucleolus</location>
    </subcellularLocation>
</comment>